<dbReference type="Pfam" id="PF01740">
    <property type="entry name" value="STAS"/>
    <property type="match status" value="1"/>
</dbReference>
<dbReference type="InterPro" id="IPR011547">
    <property type="entry name" value="SLC26A/SulP_dom"/>
</dbReference>
<dbReference type="Pfam" id="PF00916">
    <property type="entry name" value="Sulfate_transp"/>
    <property type="match status" value="1"/>
</dbReference>
<dbReference type="PROSITE" id="PS50801">
    <property type="entry name" value="STAS"/>
    <property type="match status" value="1"/>
</dbReference>
<feature type="transmembrane region" description="Helical" evidence="5">
    <location>
        <begin position="52"/>
        <end position="70"/>
    </location>
</feature>
<dbReference type="EMBL" id="UINC01032340">
    <property type="protein sequence ID" value="SVB19839.1"/>
    <property type="molecule type" value="Genomic_DNA"/>
</dbReference>
<dbReference type="Gene3D" id="3.30.750.24">
    <property type="entry name" value="STAS domain"/>
    <property type="match status" value="1"/>
</dbReference>
<feature type="transmembrane region" description="Helical" evidence="5">
    <location>
        <begin position="183"/>
        <end position="200"/>
    </location>
</feature>
<evidence type="ECO:0000256" key="2">
    <source>
        <dbReference type="ARBA" id="ARBA00022692"/>
    </source>
</evidence>
<feature type="transmembrane region" description="Helical" evidence="5">
    <location>
        <begin position="388"/>
        <end position="418"/>
    </location>
</feature>
<accession>A0A382C1W6</accession>
<dbReference type="AlphaFoldDB" id="A0A382C1W6"/>
<dbReference type="InterPro" id="IPR002645">
    <property type="entry name" value="STAS_dom"/>
</dbReference>
<evidence type="ECO:0000256" key="3">
    <source>
        <dbReference type="ARBA" id="ARBA00022989"/>
    </source>
</evidence>
<dbReference type="PANTHER" id="PTHR11814">
    <property type="entry name" value="SULFATE TRANSPORTER"/>
    <property type="match status" value="1"/>
</dbReference>
<feature type="transmembrane region" description="Helical" evidence="5">
    <location>
        <begin position="206"/>
        <end position="224"/>
    </location>
</feature>
<keyword evidence="3 5" id="KW-1133">Transmembrane helix</keyword>
<dbReference type="InterPro" id="IPR001902">
    <property type="entry name" value="SLC26A/SulP_fam"/>
</dbReference>
<dbReference type="GO" id="GO:0055085">
    <property type="term" value="P:transmembrane transport"/>
    <property type="evidence" value="ECO:0007669"/>
    <property type="project" value="InterPro"/>
</dbReference>
<evidence type="ECO:0000259" key="6">
    <source>
        <dbReference type="PROSITE" id="PS50801"/>
    </source>
</evidence>
<protein>
    <recommendedName>
        <fullName evidence="6">STAS domain-containing protein</fullName>
    </recommendedName>
</protein>
<organism evidence="7">
    <name type="scientific">marine metagenome</name>
    <dbReference type="NCBI Taxonomy" id="408172"/>
    <lineage>
        <taxon>unclassified sequences</taxon>
        <taxon>metagenomes</taxon>
        <taxon>ecological metagenomes</taxon>
    </lineage>
</organism>
<gene>
    <name evidence="7" type="ORF">METZ01_LOCUS172693</name>
</gene>
<keyword evidence="4 5" id="KW-0472">Membrane</keyword>
<feature type="transmembrane region" description="Helical" evidence="5">
    <location>
        <begin position="99"/>
        <end position="117"/>
    </location>
</feature>
<evidence type="ECO:0000256" key="1">
    <source>
        <dbReference type="ARBA" id="ARBA00004141"/>
    </source>
</evidence>
<feature type="transmembrane region" description="Helical" evidence="5">
    <location>
        <begin position="330"/>
        <end position="351"/>
    </location>
</feature>
<dbReference type="SUPFAM" id="SSF52091">
    <property type="entry name" value="SpoIIaa-like"/>
    <property type="match status" value="1"/>
</dbReference>
<comment type="subcellular location">
    <subcellularLocation>
        <location evidence="1">Membrane</location>
        <topology evidence="1">Multi-pass membrane protein</topology>
    </subcellularLocation>
</comment>
<keyword evidence="2 5" id="KW-0812">Transmembrane</keyword>
<reference evidence="7" key="1">
    <citation type="submission" date="2018-05" db="EMBL/GenBank/DDBJ databases">
        <authorList>
            <person name="Lanie J.A."/>
            <person name="Ng W.-L."/>
            <person name="Kazmierczak K.M."/>
            <person name="Andrzejewski T.M."/>
            <person name="Davidsen T.M."/>
            <person name="Wayne K.J."/>
            <person name="Tettelin H."/>
            <person name="Glass J.I."/>
            <person name="Rusch D."/>
            <person name="Podicherti R."/>
            <person name="Tsui H.-C.T."/>
            <person name="Winkler M.E."/>
        </authorList>
    </citation>
    <scope>NUCLEOTIDE SEQUENCE</scope>
</reference>
<evidence type="ECO:0000256" key="4">
    <source>
        <dbReference type="ARBA" id="ARBA00023136"/>
    </source>
</evidence>
<dbReference type="CDD" id="cd07042">
    <property type="entry name" value="STAS_SulP_like_sulfate_transporter"/>
    <property type="match status" value="1"/>
</dbReference>
<feature type="domain" description="STAS" evidence="6">
    <location>
        <begin position="441"/>
        <end position="555"/>
    </location>
</feature>
<evidence type="ECO:0000313" key="7">
    <source>
        <dbReference type="EMBL" id="SVB19839.1"/>
    </source>
</evidence>
<evidence type="ECO:0000256" key="5">
    <source>
        <dbReference type="SAM" id="Phobius"/>
    </source>
</evidence>
<proteinExistence type="predicted"/>
<name>A0A382C1W6_9ZZZZ</name>
<feature type="transmembrane region" description="Helical" evidence="5">
    <location>
        <begin position="124"/>
        <end position="147"/>
    </location>
</feature>
<dbReference type="InterPro" id="IPR036513">
    <property type="entry name" value="STAS_dom_sf"/>
</dbReference>
<sequence>MLRSLFPFLRWRSRINRESFQHDLIAGLTGAIVVLPQGVAFATIAGMPPEYGLYAGIVPAIVAALFGSSWHLVSGPTTAASVVLFSTLSPYALPGSEEYVKLALTLTLMVGVFQLVLGMLRLGAVVDFISHTVVVGFISGAAILIMLSQVQHFLGLDISGGGHLYQILVRLAQNIGKVNPYDLTVGLTALLAGIASLRWFPRIPYMLVSMIAGGILAYLLNLILGQGSTGIETVGALPAGLPPLSRPGISFEVIQKLAPAAAAITLLALTEAVTIGRSLALRSGQNLDSNQEFVGQGLSNVAAGFFSGYVATGSFNRSAVNYEAGARTPLAAVFAGLFLMVCVVLVAPLTAYLPNAVMASVLFLVAWKLIDVPRIARIIRASRMEAVVLVLTISTALFVGLEFAILLGVVFGLLLYVMDTSRPRMFSRVPDVNQPDRGFVTDPNLDECPQLKILRVDGSLYFGSTHYVERMLRIYRQREPRQTHLLLICSGVNEIDVSGAEFLALEAQRRTAEGGGLYLYRIKADALAILRRGSYMQDIGEDHQFQKKHHAIATIFPKLNHSFCKICERRIFRECATIPGPDDND</sequence>
<dbReference type="GO" id="GO:0016020">
    <property type="term" value="C:membrane"/>
    <property type="evidence" value="ECO:0007669"/>
    <property type="project" value="UniProtKB-SubCell"/>
</dbReference>
<dbReference type="NCBIfam" id="TIGR00815">
    <property type="entry name" value="sulP"/>
    <property type="match status" value="1"/>
</dbReference>